<accession>A0ACC2W5S1</accession>
<evidence type="ECO:0000313" key="2">
    <source>
        <dbReference type="Proteomes" id="UP001230649"/>
    </source>
</evidence>
<keyword evidence="2" id="KW-1185">Reference proteome</keyword>
<protein>
    <submittedName>
        <fullName evidence="1">Uncharacterized protein</fullName>
    </submittedName>
</protein>
<sequence length="459" mass="50372">MKFTGAFALTALAASTTVNAAPVADPGAIGALISSISKATSQSVNGILSALGISISNDAWKHGSYVVMDVNAHSGDSKNKHKNLKSHKMNWKKFQGWNSYKAHGSNIGAWLAVENTLTPTLFAEGGAAGVPDEWTFCQTVGKESCGQTLENHYATFITTADIDTLASVGINTLRITTTYAAWIDVPGSWLYHGNQQKYLRTITDYAIKQCGMHVVLGLHSLPGGTNWLDIGEALGHLGWWYNATNLDYSLQAVDKVLDFVQSSVAPNQFTISPINEACDDFSKFATPNTVSYPDGVNYLNTYLKAVYAKMQKRNPNLWITINDAFMGAKYWAPFWSKGQNVAFDSHLYFFAAAGVYANFVPEITCGQASAIKPDDFPVFIGEFSLQSLYNNSLSLRQELYESQVYSFANYLSGSAFWTARFQGVNPVDGEGTQNDYWHLLKLIQDGVVRPRGEMNSSYC</sequence>
<reference evidence="1" key="1">
    <citation type="submission" date="2023-04" db="EMBL/GenBank/DDBJ databases">
        <title>Draft Genome sequencing of Naganishia species isolated from polar environments using Oxford Nanopore Technology.</title>
        <authorList>
            <person name="Leo P."/>
            <person name="Venkateswaran K."/>
        </authorList>
    </citation>
    <scope>NUCLEOTIDE SEQUENCE</scope>
    <source>
        <strain evidence="1">MNA-CCFEE 5262</strain>
    </source>
</reference>
<evidence type="ECO:0000313" key="1">
    <source>
        <dbReference type="EMBL" id="KAJ9106559.1"/>
    </source>
</evidence>
<gene>
    <name evidence="1" type="ORF">QFC20_004051</name>
</gene>
<name>A0ACC2W5S1_9TREE</name>
<dbReference type="Proteomes" id="UP001230649">
    <property type="component" value="Unassembled WGS sequence"/>
</dbReference>
<proteinExistence type="predicted"/>
<organism evidence="1 2">
    <name type="scientific">Naganishia adeliensis</name>
    <dbReference type="NCBI Taxonomy" id="92952"/>
    <lineage>
        <taxon>Eukaryota</taxon>
        <taxon>Fungi</taxon>
        <taxon>Dikarya</taxon>
        <taxon>Basidiomycota</taxon>
        <taxon>Agaricomycotina</taxon>
        <taxon>Tremellomycetes</taxon>
        <taxon>Filobasidiales</taxon>
        <taxon>Filobasidiaceae</taxon>
        <taxon>Naganishia</taxon>
    </lineage>
</organism>
<comment type="caution">
    <text evidence="1">The sequence shown here is derived from an EMBL/GenBank/DDBJ whole genome shotgun (WGS) entry which is preliminary data.</text>
</comment>
<dbReference type="EMBL" id="JASBWS010000043">
    <property type="protein sequence ID" value="KAJ9106559.1"/>
    <property type="molecule type" value="Genomic_DNA"/>
</dbReference>